<dbReference type="EMBL" id="JACXVP010000001">
    <property type="protein sequence ID" value="KAG5632106.1"/>
    <property type="molecule type" value="Genomic_DNA"/>
</dbReference>
<keyword evidence="2" id="KW-1185">Reference proteome</keyword>
<dbReference type="AlphaFoldDB" id="A0A9J6B674"/>
<accession>A0A9J6B674</accession>
<dbReference type="OrthoDB" id="1751612at2759"/>
<evidence type="ECO:0000313" key="2">
    <source>
        <dbReference type="Proteomes" id="UP000824120"/>
    </source>
</evidence>
<comment type="caution">
    <text evidence="1">The sequence shown here is derived from an EMBL/GenBank/DDBJ whole genome shotgun (WGS) entry which is preliminary data.</text>
</comment>
<organism evidence="1 2">
    <name type="scientific">Solanum commersonii</name>
    <name type="common">Commerson's wild potato</name>
    <name type="synonym">Commerson's nightshade</name>
    <dbReference type="NCBI Taxonomy" id="4109"/>
    <lineage>
        <taxon>Eukaryota</taxon>
        <taxon>Viridiplantae</taxon>
        <taxon>Streptophyta</taxon>
        <taxon>Embryophyta</taxon>
        <taxon>Tracheophyta</taxon>
        <taxon>Spermatophyta</taxon>
        <taxon>Magnoliopsida</taxon>
        <taxon>eudicotyledons</taxon>
        <taxon>Gunneridae</taxon>
        <taxon>Pentapetalae</taxon>
        <taxon>asterids</taxon>
        <taxon>lamiids</taxon>
        <taxon>Solanales</taxon>
        <taxon>Solanaceae</taxon>
        <taxon>Solanoideae</taxon>
        <taxon>Solaneae</taxon>
        <taxon>Solanum</taxon>
    </lineage>
</organism>
<gene>
    <name evidence="1" type="ORF">H5410_003823</name>
</gene>
<dbReference type="Proteomes" id="UP000824120">
    <property type="component" value="Chromosome 1"/>
</dbReference>
<evidence type="ECO:0000313" key="1">
    <source>
        <dbReference type="EMBL" id="KAG5632106.1"/>
    </source>
</evidence>
<sequence length="136" mass="15012">MRSNSATSMEEPDGNQTILDAFENHNAAKKVSPNQFTQLVHLLKHIQEGKPVGSEVNVNSVAGIFSEHSSSCYSVDNSNSKYWTIDSGASEHMFFDPNSFLSLIPLPEPLMIRLPDSSRVKGPFLKNPHVLGEVKD</sequence>
<reference evidence="1 2" key="1">
    <citation type="submission" date="2020-09" db="EMBL/GenBank/DDBJ databases">
        <title>De no assembly of potato wild relative species, Solanum commersonii.</title>
        <authorList>
            <person name="Cho K."/>
        </authorList>
    </citation>
    <scope>NUCLEOTIDE SEQUENCE [LARGE SCALE GENOMIC DNA]</scope>
    <source>
        <strain evidence="1">LZ3.2</strain>
        <tissue evidence="1">Leaf</tissue>
    </source>
</reference>
<name>A0A9J6B674_SOLCO</name>
<protein>
    <submittedName>
        <fullName evidence="1">Uncharacterized protein</fullName>
    </submittedName>
</protein>
<proteinExistence type="predicted"/>